<gene>
    <name evidence="1" type="primary">B1377B10.12</name>
</gene>
<dbReference type="Proteomes" id="UP000000763">
    <property type="component" value="Chromosome 3"/>
</dbReference>
<dbReference type="AlphaFoldDB" id="Q6ASV5"/>
<dbReference type="EMBL" id="AC147426">
    <property type="protein sequence ID" value="AAT77861.1"/>
    <property type="molecule type" value="Genomic_DNA"/>
</dbReference>
<evidence type="ECO:0000313" key="2">
    <source>
        <dbReference type="Proteomes" id="UP000000763"/>
    </source>
</evidence>
<accession>Q6ASV5</accession>
<evidence type="ECO:0000313" key="1">
    <source>
        <dbReference type="EMBL" id="AAT77861.1"/>
    </source>
</evidence>
<reference evidence="2" key="2">
    <citation type="journal article" date="2008" name="Nucleic Acids Res.">
        <title>The rice annotation project database (RAP-DB): 2008 update.</title>
        <authorList>
            <consortium name="The rice annotation project (RAP)"/>
        </authorList>
    </citation>
    <scope>GENOME REANNOTATION</scope>
    <source>
        <strain evidence="2">cv. Nipponbare</strain>
    </source>
</reference>
<name>Q6ASV5_ORYSJ</name>
<organism evidence="1 2">
    <name type="scientific">Oryza sativa subsp. japonica</name>
    <name type="common">Rice</name>
    <dbReference type="NCBI Taxonomy" id="39947"/>
    <lineage>
        <taxon>Eukaryota</taxon>
        <taxon>Viridiplantae</taxon>
        <taxon>Streptophyta</taxon>
        <taxon>Embryophyta</taxon>
        <taxon>Tracheophyta</taxon>
        <taxon>Spermatophyta</taxon>
        <taxon>Magnoliopsida</taxon>
        <taxon>Liliopsida</taxon>
        <taxon>Poales</taxon>
        <taxon>Poaceae</taxon>
        <taxon>BOP clade</taxon>
        <taxon>Oryzoideae</taxon>
        <taxon>Oryzeae</taxon>
        <taxon>Oryzinae</taxon>
        <taxon>Oryza</taxon>
        <taxon>Oryza sativa</taxon>
    </lineage>
</organism>
<sequence>MGLRNNTTASFSVPLTKCRERVTYDRPSRRLPAALYYDCAPSWAQQLNACVISFAVNRAVDHAHMPCRAACELITGN</sequence>
<protein>
    <submittedName>
        <fullName evidence="1">Uncharacterized protein</fullName>
    </submittedName>
</protein>
<reference evidence="2" key="1">
    <citation type="journal article" date="2005" name="Nature">
        <title>The map-based sequence of the rice genome.</title>
        <authorList>
            <consortium name="International rice genome sequencing project (IRGSP)"/>
            <person name="Matsumoto T."/>
            <person name="Wu J."/>
            <person name="Kanamori H."/>
            <person name="Katayose Y."/>
            <person name="Fujisawa M."/>
            <person name="Namiki N."/>
            <person name="Mizuno H."/>
            <person name="Yamamoto K."/>
            <person name="Antonio B.A."/>
            <person name="Baba T."/>
            <person name="Sakata K."/>
            <person name="Nagamura Y."/>
            <person name="Aoki H."/>
            <person name="Arikawa K."/>
            <person name="Arita K."/>
            <person name="Bito T."/>
            <person name="Chiden Y."/>
            <person name="Fujitsuka N."/>
            <person name="Fukunaka R."/>
            <person name="Hamada M."/>
            <person name="Harada C."/>
            <person name="Hayashi A."/>
            <person name="Hijishita S."/>
            <person name="Honda M."/>
            <person name="Hosokawa S."/>
            <person name="Ichikawa Y."/>
            <person name="Idonuma A."/>
            <person name="Iijima M."/>
            <person name="Ikeda M."/>
            <person name="Ikeno M."/>
            <person name="Ito K."/>
            <person name="Ito S."/>
            <person name="Ito T."/>
            <person name="Ito Y."/>
            <person name="Ito Y."/>
            <person name="Iwabuchi A."/>
            <person name="Kamiya K."/>
            <person name="Karasawa W."/>
            <person name="Kurita K."/>
            <person name="Katagiri S."/>
            <person name="Kikuta A."/>
            <person name="Kobayashi H."/>
            <person name="Kobayashi N."/>
            <person name="Machita K."/>
            <person name="Maehara T."/>
            <person name="Masukawa M."/>
            <person name="Mizubayashi T."/>
            <person name="Mukai Y."/>
            <person name="Nagasaki H."/>
            <person name="Nagata Y."/>
            <person name="Naito S."/>
            <person name="Nakashima M."/>
            <person name="Nakama Y."/>
            <person name="Nakamichi Y."/>
            <person name="Nakamura M."/>
            <person name="Meguro A."/>
            <person name="Negishi M."/>
            <person name="Ohta I."/>
            <person name="Ohta T."/>
            <person name="Okamoto M."/>
            <person name="Ono N."/>
            <person name="Saji S."/>
            <person name="Sakaguchi M."/>
            <person name="Sakai K."/>
            <person name="Shibata M."/>
            <person name="Shimokawa T."/>
            <person name="Song J."/>
            <person name="Takazaki Y."/>
            <person name="Terasawa K."/>
            <person name="Tsugane M."/>
            <person name="Tsuji K."/>
            <person name="Ueda S."/>
            <person name="Waki K."/>
            <person name="Yamagata H."/>
            <person name="Yamamoto M."/>
            <person name="Yamamoto S."/>
            <person name="Yamane H."/>
            <person name="Yoshiki S."/>
            <person name="Yoshihara R."/>
            <person name="Yukawa K."/>
            <person name="Zhong H."/>
            <person name="Yano M."/>
            <person name="Yuan Q."/>
            <person name="Ouyang S."/>
            <person name="Liu J."/>
            <person name="Jones K.M."/>
            <person name="Gansberger K."/>
            <person name="Moffat K."/>
            <person name="Hill J."/>
            <person name="Bera J."/>
            <person name="Fadrosh D."/>
            <person name="Jin S."/>
            <person name="Johri S."/>
            <person name="Kim M."/>
            <person name="Overton L."/>
            <person name="Reardon M."/>
            <person name="Tsitrin T."/>
            <person name="Vuong H."/>
            <person name="Weaver B."/>
            <person name="Ciecko A."/>
            <person name="Tallon L."/>
            <person name="Jackson J."/>
            <person name="Pai G."/>
            <person name="Aken S.V."/>
            <person name="Utterback T."/>
            <person name="Reidmuller S."/>
            <person name="Feldblyum T."/>
            <person name="Hsiao J."/>
            <person name="Zismann V."/>
            <person name="Iobst S."/>
            <person name="de Vazeille A.R."/>
            <person name="Buell C.R."/>
            <person name="Ying K."/>
            <person name="Li Y."/>
            <person name="Lu T."/>
            <person name="Huang Y."/>
            <person name="Zhao Q."/>
            <person name="Feng Q."/>
            <person name="Zhang L."/>
            <person name="Zhu J."/>
            <person name="Weng Q."/>
            <person name="Mu J."/>
            <person name="Lu Y."/>
            <person name="Fan D."/>
            <person name="Liu Y."/>
            <person name="Guan J."/>
            <person name="Zhang Y."/>
            <person name="Yu S."/>
            <person name="Liu X."/>
            <person name="Zhang Y."/>
            <person name="Hong G."/>
            <person name="Han B."/>
            <person name="Choisne N."/>
            <person name="Demange N."/>
            <person name="Orjeda G."/>
            <person name="Samain S."/>
            <person name="Cattolico L."/>
            <person name="Pelletier E."/>
            <person name="Couloux A."/>
            <person name="Segurens B."/>
            <person name="Wincker P."/>
            <person name="D'Hont A."/>
            <person name="Scarpelli C."/>
            <person name="Weissenbach J."/>
            <person name="Salanoubat M."/>
            <person name="Quetier F."/>
            <person name="Yu Y."/>
            <person name="Kim H.R."/>
            <person name="Rambo T."/>
            <person name="Currie J."/>
            <person name="Collura K."/>
            <person name="Luo M."/>
            <person name="Yang T."/>
            <person name="Ammiraju J.S.S."/>
            <person name="Engler F."/>
            <person name="Soderlund C."/>
            <person name="Wing R.A."/>
            <person name="Palmer L.E."/>
            <person name="de la Bastide M."/>
            <person name="Spiegel L."/>
            <person name="Nascimento L."/>
            <person name="Zutavern T."/>
            <person name="O'Shaughnessy A."/>
            <person name="Dike S."/>
            <person name="Dedhia N."/>
            <person name="Preston R."/>
            <person name="Balija V."/>
            <person name="McCombie W.R."/>
            <person name="Chow T."/>
            <person name="Chen H."/>
            <person name="Chung M."/>
            <person name="Chen C."/>
            <person name="Shaw J."/>
            <person name="Wu H."/>
            <person name="Hsiao K."/>
            <person name="Chao Y."/>
            <person name="Chu M."/>
            <person name="Cheng C."/>
            <person name="Hour A."/>
            <person name="Lee P."/>
            <person name="Lin S."/>
            <person name="Lin Y."/>
            <person name="Liou J."/>
            <person name="Liu S."/>
            <person name="Hsing Y."/>
            <person name="Raghuvanshi S."/>
            <person name="Mohanty A."/>
            <person name="Bharti A.K."/>
            <person name="Gaur A."/>
            <person name="Gupta V."/>
            <person name="Kumar D."/>
            <person name="Ravi V."/>
            <person name="Vij S."/>
            <person name="Kapur A."/>
            <person name="Khurana P."/>
            <person name="Khurana P."/>
            <person name="Khurana J.P."/>
            <person name="Tyagi A.K."/>
            <person name="Gaikwad K."/>
            <person name="Singh A."/>
            <person name="Dalal V."/>
            <person name="Srivastava S."/>
            <person name="Dixit A."/>
            <person name="Pal A.K."/>
            <person name="Ghazi I.A."/>
            <person name="Yadav M."/>
            <person name="Pandit A."/>
            <person name="Bhargava A."/>
            <person name="Sureshbabu K."/>
            <person name="Batra K."/>
            <person name="Sharma T.R."/>
            <person name="Mohapatra T."/>
            <person name="Singh N.K."/>
            <person name="Messing J."/>
            <person name="Nelson A.B."/>
            <person name="Fuks G."/>
            <person name="Kavchok S."/>
            <person name="Keizer G."/>
            <person name="Linton E."/>
            <person name="Llaca V."/>
            <person name="Song R."/>
            <person name="Tanyolac B."/>
            <person name="Young S."/>
            <person name="Ho-Il K."/>
            <person name="Hahn J.H."/>
            <person name="Sangsakoo G."/>
            <person name="Vanavichit A."/>
            <person name="de Mattos Luiz.A.T."/>
            <person name="Zimmer P.D."/>
            <person name="Malone G."/>
            <person name="Dellagostin O."/>
            <person name="de Oliveira A.C."/>
            <person name="Bevan M."/>
            <person name="Bancroft I."/>
            <person name="Minx P."/>
            <person name="Cordum H."/>
            <person name="Wilson R."/>
            <person name="Cheng Z."/>
            <person name="Jin W."/>
            <person name="Jiang J."/>
            <person name="Leong S.A."/>
            <person name="Iwama H."/>
            <person name="Gojobori T."/>
            <person name="Itoh T."/>
            <person name="Niimura Y."/>
            <person name="Fujii Y."/>
            <person name="Habara T."/>
            <person name="Sakai H."/>
            <person name="Sato Y."/>
            <person name="Wilson G."/>
            <person name="Kumar K."/>
            <person name="McCouch S."/>
            <person name="Juretic N."/>
            <person name="Hoen D."/>
            <person name="Wright S."/>
            <person name="Bruskiewich R."/>
            <person name="Bureau T."/>
            <person name="Miyao A."/>
            <person name="Hirochika H."/>
            <person name="Nishikawa T."/>
            <person name="Kadowaki K."/>
            <person name="Sugiura M."/>
            <person name="Burr B."/>
            <person name="Sasaki T."/>
        </authorList>
    </citation>
    <scope>NUCLEOTIDE SEQUENCE [LARGE SCALE GENOMIC DNA]</scope>
    <source>
        <strain evidence="2">cv. Nipponbare</strain>
    </source>
</reference>
<proteinExistence type="predicted"/>